<reference evidence="1" key="1">
    <citation type="submission" date="2014-12" db="EMBL/GenBank/DDBJ databases">
        <title>Insight into the proteome of Arion vulgaris.</title>
        <authorList>
            <person name="Aradska J."/>
            <person name="Bulat T."/>
            <person name="Smidak R."/>
            <person name="Sarate P."/>
            <person name="Gangsoo J."/>
            <person name="Sialana F."/>
            <person name="Bilban M."/>
            <person name="Lubec G."/>
        </authorList>
    </citation>
    <scope>NUCLEOTIDE SEQUENCE</scope>
    <source>
        <tissue evidence="1">Skin</tissue>
    </source>
</reference>
<proteinExistence type="predicted"/>
<dbReference type="AlphaFoldDB" id="A0A0B7AF36"/>
<protein>
    <submittedName>
        <fullName evidence="1">Uncharacterized protein</fullName>
    </submittedName>
</protein>
<dbReference type="EMBL" id="HACG01032528">
    <property type="protein sequence ID" value="CEK79393.1"/>
    <property type="molecule type" value="Transcribed_RNA"/>
</dbReference>
<sequence length="171" mass="20552">MSSSNASAYSFLSTPAKLPKEWQPKLHEWVTYHSSHPDVARVGWRKWSAEQPNWYAWKSTSCHPDWFNRERNQIRQDDYKNVNWHWEQPSKPTSRKLDDFVPYNNQVKMVDVQKPIPHNKSYRGNWSYPTPFPQEVPTPKWGLYNPPHYQEPTRFNYFPPVRHSGLQLRDQ</sequence>
<organism evidence="1">
    <name type="scientific">Arion vulgaris</name>
    <dbReference type="NCBI Taxonomy" id="1028688"/>
    <lineage>
        <taxon>Eukaryota</taxon>
        <taxon>Metazoa</taxon>
        <taxon>Spiralia</taxon>
        <taxon>Lophotrochozoa</taxon>
        <taxon>Mollusca</taxon>
        <taxon>Gastropoda</taxon>
        <taxon>Heterobranchia</taxon>
        <taxon>Euthyneura</taxon>
        <taxon>Panpulmonata</taxon>
        <taxon>Eupulmonata</taxon>
        <taxon>Stylommatophora</taxon>
        <taxon>Helicina</taxon>
        <taxon>Arionoidea</taxon>
        <taxon>Arionidae</taxon>
        <taxon>Arion</taxon>
    </lineage>
</organism>
<name>A0A0B7AF36_9EUPU</name>
<accession>A0A0B7AF36</accession>
<gene>
    <name evidence="1" type="primary">ORF115159</name>
</gene>
<evidence type="ECO:0000313" key="1">
    <source>
        <dbReference type="EMBL" id="CEK79393.1"/>
    </source>
</evidence>